<proteinExistence type="predicted"/>
<evidence type="ECO:0000313" key="2">
    <source>
        <dbReference type="EMBL" id="SHE64022.1"/>
    </source>
</evidence>
<sequence length="172" mass="19143">MLGSVLVVGFILSFRASSTTQVTSHRFGPPDGEVATEITAVDSSAYEFQYKKVDSVALDLTVFPSARSQSKAPAIVFFFGGGWKEGKMDQFKPHAEYFAQRGMTGILVDYRVASRHGTTPFDAVDDAREAVAFIGRNADYFIQTVLEAVRFLIEQQLLKGTPEIKEWIQHRN</sequence>
<dbReference type="InterPro" id="IPR049492">
    <property type="entry name" value="BD-FAE-like_dom"/>
</dbReference>
<dbReference type="InterPro" id="IPR029058">
    <property type="entry name" value="AB_hydrolase_fold"/>
</dbReference>
<dbReference type="STRING" id="1194090.SAMN05443144_102199"/>
<evidence type="ECO:0000313" key="3">
    <source>
        <dbReference type="Proteomes" id="UP000184041"/>
    </source>
</evidence>
<gene>
    <name evidence="2" type="ORF">SAMN05443144_102199</name>
</gene>
<dbReference type="SUPFAM" id="SSF53474">
    <property type="entry name" value="alpha/beta-Hydrolases"/>
    <property type="match status" value="1"/>
</dbReference>
<protein>
    <recommendedName>
        <fullName evidence="1">BD-FAE-like domain-containing protein</fullName>
    </recommendedName>
</protein>
<dbReference type="RefSeq" id="WP_139240167.1">
    <property type="nucleotide sequence ID" value="NZ_FQUS01000002.1"/>
</dbReference>
<accession>A0A1M4V550</accession>
<dbReference type="Gene3D" id="3.40.50.1820">
    <property type="entry name" value="alpha/beta hydrolase"/>
    <property type="match status" value="1"/>
</dbReference>
<dbReference type="OrthoDB" id="9796689at2"/>
<evidence type="ECO:0000259" key="1">
    <source>
        <dbReference type="Pfam" id="PF20434"/>
    </source>
</evidence>
<dbReference type="Proteomes" id="UP000184041">
    <property type="component" value="Unassembled WGS sequence"/>
</dbReference>
<dbReference type="Pfam" id="PF20434">
    <property type="entry name" value="BD-FAE"/>
    <property type="match status" value="1"/>
</dbReference>
<dbReference type="AlphaFoldDB" id="A0A1M4V550"/>
<name>A0A1M4V550_9BACT</name>
<keyword evidence="3" id="KW-1185">Reference proteome</keyword>
<feature type="domain" description="BD-FAE-like" evidence="1">
    <location>
        <begin position="64"/>
        <end position="141"/>
    </location>
</feature>
<dbReference type="EMBL" id="FQUS01000002">
    <property type="protein sequence ID" value="SHE64022.1"/>
    <property type="molecule type" value="Genomic_DNA"/>
</dbReference>
<organism evidence="2 3">
    <name type="scientific">Fodinibius roseus</name>
    <dbReference type="NCBI Taxonomy" id="1194090"/>
    <lineage>
        <taxon>Bacteria</taxon>
        <taxon>Pseudomonadati</taxon>
        <taxon>Balneolota</taxon>
        <taxon>Balneolia</taxon>
        <taxon>Balneolales</taxon>
        <taxon>Balneolaceae</taxon>
        <taxon>Fodinibius</taxon>
    </lineage>
</organism>
<reference evidence="2 3" key="1">
    <citation type="submission" date="2016-11" db="EMBL/GenBank/DDBJ databases">
        <authorList>
            <person name="Jaros S."/>
            <person name="Januszkiewicz K."/>
            <person name="Wedrychowicz H."/>
        </authorList>
    </citation>
    <scope>NUCLEOTIDE SEQUENCE [LARGE SCALE GENOMIC DNA]</scope>
    <source>
        <strain evidence="2 3">DSM 21986</strain>
    </source>
</reference>